<evidence type="ECO:0000313" key="1">
    <source>
        <dbReference type="EMBL" id="GAG70908.1"/>
    </source>
</evidence>
<accession>X1AE25</accession>
<sequence length="237" mass="26750">MLGNSYLSRIFAEDELRQQIVELNNKQINTPLISVTQCDIDLTHNEDKIQVGARLILKNNTTEIINRYIFTLNPGLDVQSVKSGQNELKFTRDIHLLTVEPANSLSTQSLDSLTIKYGGVIDERICYLDVDETTKAERKKSGMLTIDKRFAFVSPAYVLLTPESYWYPVAGVGYSSDFPGLHAQQFVQFNLNVTTEKDLFAIAQGKAIEQTNGSFSFRSEFPIPQLSLAIGKYEKRE</sequence>
<proteinExistence type="predicted"/>
<reference evidence="1" key="1">
    <citation type="journal article" date="2014" name="Front. Microbiol.">
        <title>High frequency of phylogenetically diverse reductive dehalogenase-homologous genes in deep subseafloor sedimentary metagenomes.</title>
        <authorList>
            <person name="Kawai M."/>
            <person name="Futagami T."/>
            <person name="Toyoda A."/>
            <person name="Takaki Y."/>
            <person name="Nishi S."/>
            <person name="Hori S."/>
            <person name="Arai W."/>
            <person name="Tsubouchi T."/>
            <person name="Morono Y."/>
            <person name="Uchiyama I."/>
            <person name="Ito T."/>
            <person name="Fujiyama A."/>
            <person name="Inagaki F."/>
            <person name="Takami H."/>
        </authorList>
    </citation>
    <scope>NUCLEOTIDE SEQUENCE</scope>
    <source>
        <strain evidence="1">Expedition CK06-06</strain>
    </source>
</reference>
<protein>
    <submittedName>
        <fullName evidence="1">Uncharacterized protein</fullName>
    </submittedName>
</protein>
<dbReference type="EMBL" id="BART01006866">
    <property type="protein sequence ID" value="GAG70908.1"/>
    <property type="molecule type" value="Genomic_DNA"/>
</dbReference>
<name>X1AE25_9ZZZZ</name>
<organism evidence="1">
    <name type="scientific">marine sediment metagenome</name>
    <dbReference type="NCBI Taxonomy" id="412755"/>
    <lineage>
        <taxon>unclassified sequences</taxon>
        <taxon>metagenomes</taxon>
        <taxon>ecological metagenomes</taxon>
    </lineage>
</organism>
<dbReference type="AlphaFoldDB" id="X1AE25"/>
<gene>
    <name evidence="1" type="ORF">S01H4_15667</name>
</gene>
<comment type="caution">
    <text evidence="1">The sequence shown here is derived from an EMBL/GenBank/DDBJ whole genome shotgun (WGS) entry which is preliminary data.</text>
</comment>